<proteinExistence type="predicted"/>
<evidence type="ECO:0000256" key="7">
    <source>
        <dbReference type="RuleBase" id="RU361183"/>
    </source>
</evidence>
<name>A0AAV2QFB7_MEGNR</name>
<comment type="caution">
    <text evidence="9">The sequence shown here is derived from an EMBL/GenBank/DDBJ whole genome shotgun (WGS) entry which is preliminary data.</text>
</comment>
<keyword evidence="10" id="KW-1185">Reference proteome</keyword>
<dbReference type="PROSITE" id="PS51864">
    <property type="entry name" value="ASTACIN"/>
    <property type="match status" value="1"/>
</dbReference>
<reference evidence="9 10" key="1">
    <citation type="submission" date="2024-05" db="EMBL/GenBank/DDBJ databases">
        <authorList>
            <person name="Wallberg A."/>
        </authorList>
    </citation>
    <scope>NUCLEOTIDE SEQUENCE [LARGE SCALE GENOMIC DNA]</scope>
</reference>
<dbReference type="Pfam" id="PF01400">
    <property type="entry name" value="Astacin"/>
    <property type="match status" value="1"/>
</dbReference>
<keyword evidence="3 6" id="KW-0378">Hydrolase</keyword>
<dbReference type="GO" id="GO:0006508">
    <property type="term" value="P:proteolysis"/>
    <property type="evidence" value="ECO:0007669"/>
    <property type="project" value="UniProtKB-KW"/>
</dbReference>
<evidence type="ECO:0000313" key="9">
    <source>
        <dbReference type="EMBL" id="CAL4083017.1"/>
    </source>
</evidence>
<sequence>MMFGLWVVSAAITIWCRGAEGLPTLTEVSPLANWNPESGVNPDEIGDFEEGDMDVPVDYARNGLVDEKFRWPNGTVAYVISGEFNEKQLVKIHTAFEIFENSTNGCISFVERTDEHDRINIKSERSGCHSAVGKTGGSQTVNLDTHGCFSSIGLPLHELLHALGFHHEQSRFDRNEHVTINWENIKEGHNESWKASGQGKS</sequence>
<dbReference type="EC" id="3.4.24.-" evidence="7"/>
<keyword evidence="2 6" id="KW-0479">Metal-binding</keyword>
<dbReference type="InterPro" id="IPR001506">
    <property type="entry name" value="Peptidase_M12A"/>
</dbReference>
<feature type="signal peptide" evidence="7">
    <location>
        <begin position="1"/>
        <end position="21"/>
    </location>
</feature>
<dbReference type="AlphaFoldDB" id="A0AAV2QFB7"/>
<evidence type="ECO:0000256" key="6">
    <source>
        <dbReference type="PROSITE-ProRule" id="PRU01211"/>
    </source>
</evidence>
<keyword evidence="5 6" id="KW-0482">Metalloprotease</keyword>
<feature type="binding site" evidence="6">
    <location>
        <position position="157"/>
    </location>
    <ligand>
        <name>Zn(2+)</name>
        <dbReference type="ChEBI" id="CHEBI:29105"/>
        <note>catalytic</note>
    </ligand>
</feature>
<feature type="active site" evidence="6">
    <location>
        <position position="158"/>
    </location>
</feature>
<dbReference type="GO" id="GO:0008270">
    <property type="term" value="F:zinc ion binding"/>
    <property type="evidence" value="ECO:0007669"/>
    <property type="project" value="UniProtKB-UniRule"/>
</dbReference>
<evidence type="ECO:0000259" key="8">
    <source>
        <dbReference type="PROSITE" id="PS51864"/>
    </source>
</evidence>
<dbReference type="SUPFAM" id="SSF55486">
    <property type="entry name" value="Metalloproteases ('zincins'), catalytic domain"/>
    <property type="match status" value="1"/>
</dbReference>
<evidence type="ECO:0000256" key="4">
    <source>
        <dbReference type="ARBA" id="ARBA00022833"/>
    </source>
</evidence>
<dbReference type="GO" id="GO:0004222">
    <property type="term" value="F:metalloendopeptidase activity"/>
    <property type="evidence" value="ECO:0007669"/>
    <property type="project" value="UniProtKB-UniRule"/>
</dbReference>
<evidence type="ECO:0000256" key="5">
    <source>
        <dbReference type="ARBA" id="ARBA00023049"/>
    </source>
</evidence>
<organism evidence="9 10">
    <name type="scientific">Meganyctiphanes norvegica</name>
    <name type="common">Northern krill</name>
    <name type="synonym">Thysanopoda norvegica</name>
    <dbReference type="NCBI Taxonomy" id="48144"/>
    <lineage>
        <taxon>Eukaryota</taxon>
        <taxon>Metazoa</taxon>
        <taxon>Ecdysozoa</taxon>
        <taxon>Arthropoda</taxon>
        <taxon>Crustacea</taxon>
        <taxon>Multicrustacea</taxon>
        <taxon>Malacostraca</taxon>
        <taxon>Eumalacostraca</taxon>
        <taxon>Eucarida</taxon>
        <taxon>Euphausiacea</taxon>
        <taxon>Euphausiidae</taxon>
        <taxon>Meganyctiphanes</taxon>
    </lineage>
</organism>
<keyword evidence="7" id="KW-0732">Signal</keyword>
<evidence type="ECO:0000256" key="2">
    <source>
        <dbReference type="ARBA" id="ARBA00022723"/>
    </source>
</evidence>
<dbReference type="Proteomes" id="UP001497623">
    <property type="component" value="Unassembled WGS sequence"/>
</dbReference>
<evidence type="ECO:0000256" key="3">
    <source>
        <dbReference type="ARBA" id="ARBA00022801"/>
    </source>
</evidence>
<feature type="domain" description="Peptidase M12A" evidence="8">
    <location>
        <begin position="62"/>
        <end position="201"/>
    </location>
</feature>
<dbReference type="SMART" id="SM00235">
    <property type="entry name" value="ZnMc"/>
    <property type="match status" value="1"/>
</dbReference>
<dbReference type="InterPro" id="IPR024079">
    <property type="entry name" value="MetalloPept_cat_dom_sf"/>
</dbReference>
<evidence type="ECO:0000313" key="10">
    <source>
        <dbReference type="Proteomes" id="UP001497623"/>
    </source>
</evidence>
<protein>
    <recommendedName>
        <fullName evidence="7">Metalloendopeptidase</fullName>
        <ecNumber evidence="7">3.4.24.-</ecNumber>
    </recommendedName>
</protein>
<gene>
    <name evidence="9" type="ORF">MNOR_LOCUS12057</name>
</gene>
<evidence type="ECO:0000256" key="1">
    <source>
        <dbReference type="ARBA" id="ARBA00022670"/>
    </source>
</evidence>
<comment type="cofactor">
    <cofactor evidence="6 7">
        <name>Zn(2+)</name>
        <dbReference type="ChEBI" id="CHEBI:29105"/>
    </cofactor>
    <text evidence="6 7">Binds 1 zinc ion per subunit.</text>
</comment>
<keyword evidence="1 6" id="KW-0645">Protease</keyword>
<feature type="non-terminal residue" evidence="9">
    <location>
        <position position="201"/>
    </location>
</feature>
<feature type="binding site" evidence="6">
    <location>
        <position position="161"/>
    </location>
    <ligand>
        <name>Zn(2+)</name>
        <dbReference type="ChEBI" id="CHEBI:29105"/>
        <note>catalytic</note>
    </ligand>
</feature>
<dbReference type="InterPro" id="IPR006026">
    <property type="entry name" value="Peptidase_Metallo"/>
</dbReference>
<dbReference type="Gene3D" id="3.40.390.10">
    <property type="entry name" value="Collagenase (Catalytic Domain)"/>
    <property type="match status" value="1"/>
</dbReference>
<dbReference type="EMBL" id="CAXKWB010006484">
    <property type="protein sequence ID" value="CAL4083017.1"/>
    <property type="molecule type" value="Genomic_DNA"/>
</dbReference>
<feature type="chain" id="PRO_5043113677" description="Metalloendopeptidase" evidence="7">
    <location>
        <begin position="22"/>
        <end position="201"/>
    </location>
</feature>
<keyword evidence="4 6" id="KW-0862">Zinc</keyword>
<dbReference type="PANTHER" id="PTHR10127:SF780">
    <property type="entry name" value="METALLOENDOPEPTIDASE"/>
    <property type="match status" value="1"/>
</dbReference>
<dbReference type="PRINTS" id="PR00480">
    <property type="entry name" value="ASTACIN"/>
</dbReference>
<comment type="caution">
    <text evidence="6">Lacks conserved residue(s) required for the propagation of feature annotation.</text>
</comment>
<accession>A0AAV2QFB7</accession>
<feature type="binding site" evidence="6">
    <location>
        <position position="167"/>
    </location>
    <ligand>
        <name>Zn(2+)</name>
        <dbReference type="ChEBI" id="CHEBI:29105"/>
        <note>catalytic</note>
    </ligand>
</feature>
<dbReference type="PANTHER" id="PTHR10127">
    <property type="entry name" value="DISCOIDIN, CUB, EGF, LAMININ , AND ZINC METALLOPROTEASE DOMAIN CONTAINING"/>
    <property type="match status" value="1"/>
</dbReference>